<reference evidence="2" key="1">
    <citation type="submission" date="2018-06" db="EMBL/GenBank/DDBJ databases">
        <authorList>
            <person name="Zhirakovskaya E."/>
        </authorList>
    </citation>
    <scope>NUCLEOTIDE SEQUENCE</scope>
</reference>
<accession>A0A3B0ULT8</accession>
<evidence type="ECO:0000313" key="2">
    <source>
        <dbReference type="EMBL" id="VAW32035.1"/>
    </source>
</evidence>
<proteinExistence type="predicted"/>
<keyword evidence="1" id="KW-1133">Transmembrane helix</keyword>
<feature type="transmembrane region" description="Helical" evidence="1">
    <location>
        <begin position="205"/>
        <end position="226"/>
    </location>
</feature>
<keyword evidence="1" id="KW-0812">Transmembrane</keyword>
<dbReference type="EMBL" id="UOEU01000313">
    <property type="protein sequence ID" value="VAW32035.1"/>
    <property type="molecule type" value="Genomic_DNA"/>
</dbReference>
<dbReference type="InterPro" id="IPR021737">
    <property type="entry name" value="Phage_phiKZ_Orf197"/>
</dbReference>
<evidence type="ECO:0000256" key="1">
    <source>
        <dbReference type="SAM" id="Phobius"/>
    </source>
</evidence>
<feature type="transmembrane region" description="Helical" evidence="1">
    <location>
        <begin position="85"/>
        <end position="106"/>
    </location>
</feature>
<feature type="transmembrane region" description="Helical" evidence="1">
    <location>
        <begin position="126"/>
        <end position="150"/>
    </location>
</feature>
<sequence>MIIAMFLAHLVGDYILQWNNLAAWKSSKLSGVVVHCLIVFAVTWLFILPFNPNWWPWVIFIGATHFLIDAFQLRIKLPIPELARFTLDQLAHFFVIIVALAAGGYLDLATVLQSSLAALQSDLLLIYLAGYAFITMPAWVLVKFTAYGLVQGSAPQFGDSSKYLGIMERLLITTFVLIGQYILIPVVLLPRLLMEWPQVANEERASVYLAELLASLILALLVGILFKFMS</sequence>
<feature type="transmembrane region" description="Helical" evidence="1">
    <location>
        <begin position="170"/>
        <end position="193"/>
    </location>
</feature>
<name>A0A3B0ULT8_9ZZZZ</name>
<dbReference type="AlphaFoldDB" id="A0A3B0ULT8"/>
<dbReference type="Pfam" id="PF11750">
    <property type="entry name" value="DUF3307"/>
    <property type="match status" value="1"/>
</dbReference>
<evidence type="ECO:0008006" key="3">
    <source>
        <dbReference type="Google" id="ProtNLM"/>
    </source>
</evidence>
<organism evidence="2">
    <name type="scientific">hydrothermal vent metagenome</name>
    <dbReference type="NCBI Taxonomy" id="652676"/>
    <lineage>
        <taxon>unclassified sequences</taxon>
        <taxon>metagenomes</taxon>
        <taxon>ecological metagenomes</taxon>
    </lineage>
</organism>
<feature type="transmembrane region" description="Helical" evidence="1">
    <location>
        <begin position="29"/>
        <end position="48"/>
    </location>
</feature>
<keyword evidence="1" id="KW-0472">Membrane</keyword>
<gene>
    <name evidence="2" type="ORF">MNBD_CHLOROFLEXI01-2708</name>
</gene>
<feature type="transmembrane region" description="Helical" evidence="1">
    <location>
        <begin position="54"/>
        <end position="73"/>
    </location>
</feature>
<protein>
    <recommendedName>
        <fullName evidence="3">DUF3307 domain-containing protein</fullName>
    </recommendedName>
</protein>